<dbReference type="EnsemblMetazoa" id="ADIR014411-RA">
    <property type="protein sequence ID" value="ADIR014411-PA"/>
    <property type="gene ID" value="ADIR014411"/>
</dbReference>
<protein>
    <submittedName>
        <fullName evidence="2">Uncharacterized protein</fullName>
    </submittedName>
</protein>
<dbReference type="VEuPathDB" id="VectorBase:ADIR014411"/>
<proteinExistence type="predicted"/>
<evidence type="ECO:0000256" key="1">
    <source>
        <dbReference type="SAM" id="MobiDB-lite"/>
    </source>
</evidence>
<feature type="region of interest" description="Disordered" evidence="1">
    <location>
        <begin position="1"/>
        <end position="59"/>
    </location>
</feature>
<evidence type="ECO:0000313" key="2">
    <source>
        <dbReference type="EnsemblMetazoa" id="ADIR014411-PA"/>
    </source>
</evidence>
<feature type="compositionally biased region" description="Low complexity" evidence="1">
    <location>
        <begin position="1"/>
        <end position="30"/>
    </location>
</feature>
<dbReference type="AlphaFoldDB" id="A0A182NX14"/>
<accession>A0A182NX14</accession>
<reference evidence="3" key="1">
    <citation type="submission" date="2013-03" db="EMBL/GenBank/DDBJ databases">
        <title>The Genome Sequence of Anopheles dirus WRAIR2.</title>
        <authorList>
            <consortium name="The Broad Institute Genomics Platform"/>
            <person name="Neafsey D.E."/>
            <person name="Walton C."/>
            <person name="Walker B."/>
            <person name="Young S.K."/>
            <person name="Zeng Q."/>
            <person name="Gargeya S."/>
            <person name="Fitzgerald M."/>
            <person name="Haas B."/>
            <person name="Abouelleil A."/>
            <person name="Allen A.W."/>
            <person name="Alvarado L."/>
            <person name="Arachchi H.M."/>
            <person name="Berlin A.M."/>
            <person name="Chapman S.B."/>
            <person name="Gainer-Dewar J."/>
            <person name="Goldberg J."/>
            <person name="Griggs A."/>
            <person name="Gujja S."/>
            <person name="Hansen M."/>
            <person name="Howarth C."/>
            <person name="Imamovic A."/>
            <person name="Ireland A."/>
            <person name="Larimer J."/>
            <person name="McCowan C."/>
            <person name="Murphy C."/>
            <person name="Pearson M."/>
            <person name="Poon T.W."/>
            <person name="Priest M."/>
            <person name="Roberts A."/>
            <person name="Saif S."/>
            <person name="Shea T."/>
            <person name="Sisk P."/>
            <person name="Sykes S."/>
            <person name="Wortman J."/>
            <person name="Nusbaum C."/>
            <person name="Birren B."/>
        </authorList>
    </citation>
    <scope>NUCLEOTIDE SEQUENCE [LARGE SCALE GENOMIC DNA]</scope>
    <source>
        <strain evidence="3">WRAIR2</strain>
    </source>
</reference>
<name>A0A182NX14_9DIPT</name>
<dbReference type="Proteomes" id="UP000075884">
    <property type="component" value="Unassembled WGS sequence"/>
</dbReference>
<reference evidence="2" key="2">
    <citation type="submission" date="2020-05" db="UniProtKB">
        <authorList>
            <consortium name="EnsemblMetazoa"/>
        </authorList>
    </citation>
    <scope>IDENTIFICATION</scope>
    <source>
        <strain evidence="2">WRAIR2</strain>
    </source>
</reference>
<organism evidence="2 3">
    <name type="scientific">Anopheles dirus</name>
    <dbReference type="NCBI Taxonomy" id="7168"/>
    <lineage>
        <taxon>Eukaryota</taxon>
        <taxon>Metazoa</taxon>
        <taxon>Ecdysozoa</taxon>
        <taxon>Arthropoda</taxon>
        <taxon>Hexapoda</taxon>
        <taxon>Insecta</taxon>
        <taxon>Pterygota</taxon>
        <taxon>Neoptera</taxon>
        <taxon>Endopterygota</taxon>
        <taxon>Diptera</taxon>
        <taxon>Nematocera</taxon>
        <taxon>Culicoidea</taxon>
        <taxon>Culicidae</taxon>
        <taxon>Anophelinae</taxon>
        <taxon>Anopheles</taxon>
    </lineage>
</organism>
<feature type="compositionally biased region" description="Low complexity" evidence="1">
    <location>
        <begin position="37"/>
        <end position="53"/>
    </location>
</feature>
<keyword evidence="3" id="KW-1185">Reference proteome</keyword>
<dbReference type="STRING" id="7168.A0A182NX14"/>
<sequence length="137" mass="14138">EPDTTTITPPTIPTIEPDTTTISTTPGDPILTPPTHPTFTPGPSESSTPATPILTPPTHPTLPPAVPVAFGVTIPVPPNNVQYACLSVQRIEANNRAVTTKGCAQLMSSVQQTCTYATNGGHSSCAVCLGSLCNAYN</sequence>
<evidence type="ECO:0000313" key="3">
    <source>
        <dbReference type="Proteomes" id="UP000075884"/>
    </source>
</evidence>